<dbReference type="GO" id="GO:0005739">
    <property type="term" value="C:mitochondrion"/>
    <property type="evidence" value="ECO:0007669"/>
    <property type="project" value="TreeGrafter"/>
</dbReference>
<dbReference type="InterPro" id="IPR036770">
    <property type="entry name" value="Ankyrin_rpt-contain_sf"/>
</dbReference>
<dbReference type="STRING" id="1561998.A0A1I7U0F2"/>
<dbReference type="PROSITE" id="PS51635">
    <property type="entry name" value="PNPLA"/>
    <property type="match status" value="1"/>
</dbReference>
<dbReference type="FunFam" id="1.25.40.20:FF:000708">
    <property type="entry name" value="Intracelllar PhosphoLipase A family"/>
    <property type="match status" value="1"/>
</dbReference>
<dbReference type="CDD" id="cd07212">
    <property type="entry name" value="Pat_PNPLA9"/>
    <property type="match status" value="1"/>
</dbReference>
<organism evidence="11 12">
    <name type="scientific">Caenorhabditis tropicalis</name>
    <dbReference type="NCBI Taxonomy" id="1561998"/>
    <lineage>
        <taxon>Eukaryota</taxon>
        <taxon>Metazoa</taxon>
        <taxon>Ecdysozoa</taxon>
        <taxon>Nematoda</taxon>
        <taxon>Chromadorea</taxon>
        <taxon>Rhabditida</taxon>
        <taxon>Rhabditina</taxon>
        <taxon>Rhabditomorpha</taxon>
        <taxon>Rhabditoidea</taxon>
        <taxon>Rhabditidae</taxon>
        <taxon>Peloderinae</taxon>
        <taxon>Caenorhabditis</taxon>
    </lineage>
</organism>
<feature type="active site" description="Nucleophile" evidence="8">
    <location>
        <position position="796"/>
    </location>
</feature>
<evidence type="ECO:0000256" key="4">
    <source>
        <dbReference type="ARBA" id="ARBA00023043"/>
    </source>
</evidence>
<dbReference type="PANTHER" id="PTHR24139:SF34">
    <property type="entry name" value="85_88 KDA CALCIUM-INDEPENDENT PHOSPHOLIPASE A2"/>
    <property type="match status" value="1"/>
</dbReference>
<dbReference type="eggNOG" id="KOG0513">
    <property type="taxonomic scope" value="Eukaryota"/>
</dbReference>
<dbReference type="InterPro" id="IPR002110">
    <property type="entry name" value="Ankyrin_rpt"/>
</dbReference>
<feature type="repeat" description="ANK" evidence="7">
    <location>
        <begin position="489"/>
        <end position="521"/>
    </location>
</feature>
<dbReference type="SUPFAM" id="SSF48403">
    <property type="entry name" value="Ankyrin repeat"/>
    <property type="match status" value="1"/>
</dbReference>
<comment type="catalytic activity">
    <reaction evidence="6">
        <text>a 1,2-diacyl-sn-glycero-3-phosphocholine + H2O = a 1-acyl-sn-glycero-3-phosphocholine + a fatty acid + H(+)</text>
        <dbReference type="Rhea" id="RHEA:15801"/>
        <dbReference type="ChEBI" id="CHEBI:15377"/>
        <dbReference type="ChEBI" id="CHEBI:15378"/>
        <dbReference type="ChEBI" id="CHEBI:28868"/>
        <dbReference type="ChEBI" id="CHEBI:57643"/>
        <dbReference type="ChEBI" id="CHEBI:58168"/>
        <dbReference type="EC" id="3.1.1.4"/>
    </reaction>
    <physiologicalReaction direction="left-to-right" evidence="6">
        <dbReference type="Rhea" id="RHEA:15802"/>
    </physiologicalReaction>
</comment>
<evidence type="ECO:0000256" key="8">
    <source>
        <dbReference type="PROSITE-ProRule" id="PRU01161"/>
    </source>
</evidence>
<feature type="compositionally biased region" description="Polar residues" evidence="9">
    <location>
        <begin position="26"/>
        <end position="37"/>
    </location>
</feature>
<feature type="short sequence motif" description="GXGXXG" evidence="8">
    <location>
        <begin position="762"/>
        <end position="767"/>
    </location>
</feature>
<feature type="short sequence motif" description="GXSXG" evidence="8">
    <location>
        <begin position="794"/>
        <end position="798"/>
    </location>
</feature>
<dbReference type="GO" id="GO:2000304">
    <property type="term" value="P:positive regulation of ceramide biosynthetic process"/>
    <property type="evidence" value="ECO:0007669"/>
    <property type="project" value="TreeGrafter"/>
</dbReference>
<name>A0A1I7U0F2_9PELO</name>
<reference evidence="12" key="1">
    <citation type="submission" date="2016-11" db="UniProtKB">
        <authorList>
            <consortium name="WormBaseParasite"/>
        </authorList>
    </citation>
    <scope>IDENTIFICATION</scope>
</reference>
<sequence length="1081" mass="121100">MASSSKDGSFHQQFLPGVHKEPNLAISDSTNSSDWYSATSATSSEDIWQGISQSFTALKSNGNTFTQETENAENQNCEMSDPKSCSFIPQSSTNTLRLRKNDARQWRSYSNPDLLISMSPLAYRDNQNQQMKSRQDLTQKVVKVTETVTVEEDKTTTTTVITTTASTASQEDFIMVEAEQEEPAGLCDAKMPLVDKKWVPLESQLTSMFLFRDIPSTSSTSSPSRQVTPRVESGLSFENVVSLVKTFPAIINKFLNKPWYPSRIDEVCQFPMEVLANYEVVPTEVDDEHFIIVTGSKGTEGRLPDAMFHLVFVQEDFFEPESLASRPYSLFRSTDKKDLMDLLHLCDEKSFLFTSFDTQRPDIRSKIEELVIQIRLKPHYHMIHVAIATDRLDFFSDELIKTMNENCEKFESQLRCLCHTENCYPVHLALAMDRQKIVERLLELDPTLFCETDKAGNNVWHHVSSSFCAQSIWDKCPASHHFIDDRNMDGQSPLNEAVSAAKPLVATFLIGKGAKFTRGDRNELFVAMTSKNAQSVVEVVLKDKPELAHERDALGNSAIHVALYKESLNALLNKKVELGLDIDVKNNAGETALLLFITTRKPDLLPLLVALYAHGANMNATDPHGNTALHKSAALVDAKKISLECVKFLISAGADSNKLNYRGESPRHLAASLQNQEMLTILKAAGAKRCPKGYKGCRSNCRFDASSFDDEYQETLQKIQIGCDADYEKTEFTASEKLNIQDALDGNRKCKKPKVNLISMDGGGIRGLVIIQTLIAIEERLGDDIFKYFDWSAGTSTGSLIMAGLATGKSLREMQQTYLLLKDKVFDGIMPPYDTVQLEKFIQEQFGTGTVWDIPYPRLMISAVNSEKLPVRLEMARNYKPADDVAPETPKAMPLWMALRRSTAAPVLFKPSEDRYIDGGIISNNPALDLMSEVHAYNRQLQLSGRKNETVQMNVLVSFGTGQIPCTVIETLSIDSNSPLQSIKTIKNLAAMFIDQATASEGAPVARSRQWADSLEVPFFRFSAPLSKNIFLSSTSDTDVCTMMWDSFIYCRKHSDYIDKLVELLKHDVDHPYTKTPFTHL</sequence>
<evidence type="ECO:0000256" key="3">
    <source>
        <dbReference type="ARBA" id="ARBA00022801"/>
    </source>
</evidence>
<keyword evidence="11" id="KW-1185">Reference proteome</keyword>
<dbReference type="FunFam" id="3.40.1090.10:FF:000059">
    <property type="entry name" value="Intracelllar PhosphoLipase A family"/>
    <property type="match status" value="1"/>
</dbReference>
<dbReference type="Gene3D" id="3.40.1090.10">
    <property type="entry name" value="Cytosolic phospholipase A2 catalytic domain"/>
    <property type="match status" value="1"/>
</dbReference>
<keyword evidence="2" id="KW-0677">Repeat</keyword>
<feature type="repeat" description="ANK" evidence="7">
    <location>
        <begin position="624"/>
        <end position="661"/>
    </location>
</feature>
<keyword evidence="3 8" id="KW-0378">Hydrolase</keyword>
<dbReference type="GO" id="GO:0047499">
    <property type="term" value="F:calcium-independent phospholipase A2 activity"/>
    <property type="evidence" value="ECO:0007669"/>
    <property type="project" value="InterPro"/>
</dbReference>
<evidence type="ECO:0000256" key="1">
    <source>
        <dbReference type="ARBA" id="ARBA00013278"/>
    </source>
</evidence>
<dbReference type="InterPro" id="IPR016035">
    <property type="entry name" value="Acyl_Trfase/lysoPLipase"/>
</dbReference>
<dbReference type="InterPro" id="IPR002641">
    <property type="entry name" value="PNPLA_dom"/>
</dbReference>
<dbReference type="InterPro" id="IPR047148">
    <property type="entry name" value="PLPL9"/>
</dbReference>
<dbReference type="GO" id="GO:0016042">
    <property type="term" value="P:lipid catabolic process"/>
    <property type="evidence" value="ECO:0007669"/>
    <property type="project" value="UniProtKB-UniRule"/>
</dbReference>
<keyword evidence="5 8" id="KW-0443">Lipid metabolism</keyword>
<dbReference type="SMART" id="SM00248">
    <property type="entry name" value="ANK"/>
    <property type="match status" value="6"/>
</dbReference>
<dbReference type="Pfam" id="PF12796">
    <property type="entry name" value="Ank_2"/>
    <property type="match status" value="1"/>
</dbReference>
<keyword evidence="4 7" id="KW-0040">ANK repeat</keyword>
<feature type="compositionally biased region" description="Polar residues" evidence="9">
    <location>
        <begin position="1"/>
        <end position="12"/>
    </location>
</feature>
<evidence type="ECO:0000313" key="12">
    <source>
        <dbReference type="WBParaSite" id="Csp11.Scaffold629.g13609.t1"/>
    </source>
</evidence>
<evidence type="ECO:0000313" key="11">
    <source>
        <dbReference type="Proteomes" id="UP000095282"/>
    </source>
</evidence>
<evidence type="ECO:0000256" key="2">
    <source>
        <dbReference type="ARBA" id="ARBA00022737"/>
    </source>
</evidence>
<proteinExistence type="predicted"/>
<dbReference type="PANTHER" id="PTHR24139">
    <property type="entry name" value="CALCIUM-INDEPENDENT PHOSPHOLIPASE A2"/>
    <property type="match status" value="1"/>
</dbReference>
<protein>
    <recommendedName>
        <fullName evidence="1">phospholipase A2</fullName>
        <ecNumber evidence="1">3.1.1.4</ecNumber>
    </recommendedName>
</protein>
<feature type="domain" description="PNPLA" evidence="10">
    <location>
        <begin position="758"/>
        <end position="931"/>
    </location>
</feature>
<dbReference type="Gene3D" id="1.25.40.20">
    <property type="entry name" value="Ankyrin repeat-containing domain"/>
    <property type="match status" value="1"/>
</dbReference>
<feature type="active site" description="Proton acceptor" evidence="8">
    <location>
        <position position="918"/>
    </location>
</feature>
<keyword evidence="8" id="KW-0442">Lipid degradation</keyword>
<evidence type="ECO:0000256" key="9">
    <source>
        <dbReference type="SAM" id="MobiDB-lite"/>
    </source>
</evidence>
<feature type="short sequence motif" description="DGA/G" evidence="8">
    <location>
        <begin position="918"/>
        <end position="920"/>
    </location>
</feature>
<dbReference type="EC" id="3.1.1.4" evidence="1"/>
<feature type="region of interest" description="Disordered" evidence="9">
    <location>
        <begin position="1"/>
        <end position="37"/>
    </location>
</feature>
<evidence type="ECO:0000259" key="10">
    <source>
        <dbReference type="PROSITE" id="PS51635"/>
    </source>
</evidence>
<dbReference type="GO" id="GO:0052816">
    <property type="term" value="F:long-chain fatty acyl-CoA hydrolase activity"/>
    <property type="evidence" value="ECO:0007669"/>
    <property type="project" value="TreeGrafter"/>
</dbReference>
<dbReference type="Pfam" id="PF01734">
    <property type="entry name" value="Patatin"/>
    <property type="match status" value="1"/>
</dbReference>
<dbReference type="AlphaFoldDB" id="A0A1I7U0F2"/>
<dbReference type="WBParaSite" id="Csp11.Scaffold629.g13609.t1">
    <property type="protein sequence ID" value="Csp11.Scaffold629.g13609.t1"/>
    <property type="gene ID" value="Csp11.Scaffold629.g13609"/>
</dbReference>
<accession>A0A1I7U0F2</accession>
<evidence type="ECO:0000256" key="7">
    <source>
        <dbReference type="PROSITE-ProRule" id="PRU00023"/>
    </source>
</evidence>
<dbReference type="Proteomes" id="UP000095282">
    <property type="component" value="Unplaced"/>
</dbReference>
<evidence type="ECO:0000256" key="6">
    <source>
        <dbReference type="ARBA" id="ARBA00023422"/>
    </source>
</evidence>
<evidence type="ECO:0000256" key="5">
    <source>
        <dbReference type="ARBA" id="ARBA00023098"/>
    </source>
</evidence>
<feature type="repeat" description="ANK" evidence="7">
    <location>
        <begin position="554"/>
        <end position="587"/>
    </location>
</feature>
<dbReference type="PROSITE" id="PS50088">
    <property type="entry name" value="ANK_REPEAT"/>
    <property type="match status" value="3"/>
</dbReference>
<dbReference type="SUPFAM" id="SSF52151">
    <property type="entry name" value="FabD/lysophospholipase-like"/>
    <property type="match status" value="1"/>
</dbReference>